<dbReference type="InterPro" id="IPR019554">
    <property type="entry name" value="Soluble_ligand-bd"/>
</dbReference>
<feature type="transmembrane region" description="Helical" evidence="2">
    <location>
        <begin position="128"/>
        <end position="147"/>
    </location>
</feature>
<evidence type="ECO:0000313" key="4">
    <source>
        <dbReference type="EMBL" id="NBI34725.1"/>
    </source>
</evidence>
<feature type="domain" description="Helix-hairpin-helix DNA-binding motif class 1" evidence="3">
    <location>
        <begin position="308"/>
        <end position="327"/>
    </location>
</feature>
<accession>A0A7C9N913</accession>
<sequence length="361" mass="37137">MRKDRRTVLQGFCAKRMRTAKGAATDEPLCPQATANGGAPLWREHGADRRLIGRERWGRPARKRQRARRAMPSHPQHGAWRSGGPPVIFLQGRDASLFGGNGEEAAMLGFENRRDAVSGGMAGDRPRALALAAVAIAVAAAVVLALVRLASGSGSGLVVARGDDGEGLAAADRAVLDAAFAADDEMTAGEEGATGAAVSDTARADELEEGTLLVHIGGCVEAAGVYELPAGARIADAVAAAQGFTDDAAPDAVNLARPLSDGERVIVPSVREYEGLQEGGLWEPDGDADDAAPSQAGGKVNINTATAAQLESLPGVGPATAQKIVASRQSEGPFGCCEDLMRVSGIGQKKYDGLAELICVG</sequence>
<dbReference type="InterPro" id="IPR004509">
    <property type="entry name" value="Competence_ComEA_HhH"/>
</dbReference>
<dbReference type="GO" id="GO:0015628">
    <property type="term" value="P:protein secretion by the type II secretion system"/>
    <property type="evidence" value="ECO:0007669"/>
    <property type="project" value="TreeGrafter"/>
</dbReference>
<dbReference type="Gene3D" id="3.10.560.10">
    <property type="entry name" value="Outer membrane lipoprotein wza domain like"/>
    <property type="match status" value="1"/>
</dbReference>
<dbReference type="GO" id="GO:0015627">
    <property type="term" value="C:type II protein secretion system complex"/>
    <property type="evidence" value="ECO:0007669"/>
    <property type="project" value="TreeGrafter"/>
</dbReference>
<dbReference type="Pfam" id="PF10531">
    <property type="entry name" value="SLBB"/>
    <property type="match status" value="1"/>
</dbReference>
<name>A0A7C9N913_9BACT</name>
<dbReference type="SMART" id="SM00278">
    <property type="entry name" value="HhH1"/>
    <property type="match status" value="2"/>
</dbReference>
<keyword evidence="2" id="KW-0472">Membrane</keyword>
<dbReference type="AlphaFoldDB" id="A0A7C9N913"/>
<dbReference type="Pfam" id="PF12836">
    <property type="entry name" value="HHH_3"/>
    <property type="match status" value="1"/>
</dbReference>
<dbReference type="PANTHER" id="PTHR21180:SF32">
    <property type="entry name" value="ENDONUCLEASE_EXONUCLEASE_PHOSPHATASE FAMILY DOMAIN-CONTAINING PROTEIN 1"/>
    <property type="match status" value="1"/>
</dbReference>
<dbReference type="InterPro" id="IPR003583">
    <property type="entry name" value="Hlx-hairpin-Hlx_DNA-bd_motif"/>
</dbReference>
<dbReference type="GO" id="GO:0003677">
    <property type="term" value="F:DNA binding"/>
    <property type="evidence" value="ECO:0007669"/>
    <property type="project" value="UniProtKB-KW"/>
</dbReference>
<dbReference type="InterPro" id="IPR051675">
    <property type="entry name" value="Endo/Exo/Phosphatase_dom_1"/>
</dbReference>
<feature type="region of interest" description="Disordered" evidence="1">
    <location>
        <begin position="59"/>
        <end position="83"/>
    </location>
</feature>
<evidence type="ECO:0000256" key="1">
    <source>
        <dbReference type="SAM" id="MobiDB-lite"/>
    </source>
</evidence>
<comment type="caution">
    <text evidence="4">The sequence shown here is derived from an EMBL/GenBank/DDBJ whole genome shotgun (WGS) entry which is preliminary data.</text>
</comment>
<organism evidence="4">
    <name type="scientific">Muribaculaceae bacterium Z82</name>
    <dbReference type="NCBI Taxonomy" id="2304548"/>
    <lineage>
        <taxon>Bacteria</taxon>
        <taxon>Pseudomonadati</taxon>
        <taxon>Bacteroidota</taxon>
        <taxon>Bacteroidia</taxon>
        <taxon>Bacteroidales</taxon>
        <taxon>Muribaculaceae</taxon>
    </lineage>
</organism>
<feature type="compositionally biased region" description="Basic residues" evidence="1">
    <location>
        <begin position="59"/>
        <end position="71"/>
    </location>
</feature>
<evidence type="ECO:0000259" key="3">
    <source>
        <dbReference type="SMART" id="SM00278"/>
    </source>
</evidence>
<dbReference type="SUPFAM" id="SSF47781">
    <property type="entry name" value="RuvA domain 2-like"/>
    <property type="match status" value="1"/>
</dbReference>
<keyword evidence="2" id="KW-0812">Transmembrane</keyword>
<dbReference type="Gene3D" id="1.10.150.320">
    <property type="entry name" value="Photosystem II 12 kDa extrinsic protein"/>
    <property type="match status" value="1"/>
</dbReference>
<proteinExistence type="predicted"/>
<gene>
    <name evidence="4" type="ORF">D1639_06715</name>
</gene>
<dbReference type="GO" id="GO:0006281">
    <property type="term" value="P:DNA repair"/>
    <property type="evidence" value="ECO:0007669"/>
    <property type="project" value="InterPro"/>
</dbReference>
<protein>
    <submittedName>
        <fullName evidence="4">ComEA family DNA-binding protein</fullName>
    </submittedName>
</protein>
<keyword evidence="2" id="KW-1133">Transmembrane helix</keyword>
<dbReference type="PANTHER" id="PTHR21180">
    <property type="entry name" value="ENDONUCLEASE/EXONUCLEASE/PHOSPHATASE FAMILY DOMAIN-CONTAINING PROTEIN 1"/>
    <property type="match status" value="1"/>
</dbReference>
<reference evidence="4" key="1">
    <citation type="submission" date="2018-08" db="EMBL/GenBank/DDBJ databases">
        <title>Murine metabolic-syndrome-specific gut microbial biobank.</title>
        <authorList>
            <person name="Liu C."/>
        </authorList>
    </citation>
    <scope>NUCLEOTIDE SEQUENCE [LARGE SCALE GENOMIC DNA]</scope>
    <source>
        <strain evidence="4">Z82</strain>
    </source>
</reference>
<dbReference type="InterPro" id="IPR010994">
    <property type="entry name" value="RuvA_2-like"/>
</dbReference>
<dbReference type="EMBL" id="QWKH01000043">
    <property type="protein sequence ID" value="NBI34725.1"/>
    <property type="molecule type" value="Genomic_DNA"/>
</dbReference>
<feature type="domain" description="Helix-hairpin-helix DNA-binding motif class 1" evidence="3">
    <location>
        <begin position="338"/>
        <end position="357"/>
    </location>
</feature>
<keyword evidence="4" id="KW-0238">DNA-binding</keyword>
<evidence type="ECO:0000256" key="2">
    <source>
        <dbReference type="SAM" id="Phobius"/>
    </source>
</evidence>
<dbReference type="NCBIfam" id="TIGR00426">
    <property type="entry name" value="competence protein ComEA helix-hairpin-helix repeat region"/>
    <property type="match status" value="1"/>
</dbReference>